<comment type="caution">
    <text evidence="1">The sequence shown here is derived from an EMBL/GenBank/DDBJ whole genome shotgun (WGS) entry which is preliminary data.</text>
</comment>
<name>A0A2A8ZQ51_BACCE</name>
<sequence length="64" mass="6990">MPGFLFYPSIRRAVRPSPQNSAEAEKLGEGSTARKIPAFVSIVRLFFSSNNPLSRKANIVATVP</sequence>
<reference evidence="1 2" key="1">
    <citation type="submission" date="2017-09" db="EMBL/GenBank/DDBJ databases">
        <title>Large-scale bioinformatics analysis of Bacillus genomes uncovers conserved roles of natural products in bacterial physiology.</title>
        <authorList>
            <consortium name="Agbiome Team Llc"/>
            <person name="Bleich R.M."/>
            <person name="Grubbs K.J."/>
            <person name="Santa Maria K.C."/>
            <person name="Allen S.E."/>
            <person name="Farag S."/>
            <person name="Shank E.A."/>
            <person name="Bowers A."/>
        </authorList>
    </citation>
    <scope>NUCLEOTIDE SEQUENCE [LARGE SCALE GENOMIC DNA]</scope>
    <source>
        <strain evidence="1 2">AFS022681</strain>
    </source>
</reference>
<dbReference type="AlphaFoldDB" id="A0A2A8ZQ51"/>
<evidence type="ECO:0000313" key="1">
    <source>
        <dbReference type="EMBL" id="PFE06867.1"/>
    </source>
</evidence>
<dbReference type="EMBL" id="NTRR01000100">
    <property type="protein sequence ID" value="PFE06867.1"/>
    <property type="molecule type" value="Genomic_DNA"/>
</dbReference>
<evidence type="ECO:0000313" key="2">
    <source>
        <dbReference type="Proteomes" id="UP000220032"/>
    </source>
</evidence>
<proteinExistence type="predicted"/>
<dbReference type="Proteomes" id="UP000220032">
    <property type="component" value="Unassembled WGS sequence"/>
</dbReference>
<gene>
    <name evidence="1" type="ORF">CN307_32200</name>
</gene>
<organism evidence="1 2">
    <name type="scientific">Bacillus cereus</name>
    <dbReference type="NCBI Taxonomy" id="1396"/>
    <lineage>
        <taxon>Bacteria</taxon>
        <taxon>Bacillati</taxon>
        <taxon>Bacillota</taxon>
        <taxon>Bacilli</taxon>
        <taxon>Bacillales</taxon>
        <taxon>Bacillaceae</taxon>
        <taxon>Bacillus</taxon>
        <taxon>Bacillus cereus group</taxon>
    </lineage>
</organism>
<protein>
    <submittedName>
        <fullName evidence="1">Uncharacterized protein</fullName>
    </submittedName>
</protein>
<accession>A0A2A8ZQ51</accession>